<evidence type="ECO:0000313" key="4">
    <source>
        <dbReference type="Proteomes" id="UP000223968"/>
    </source>
</evidence>
<feature type="compositionally biased region" description="Acidic residues" evidence="1">
    <location>
        <begin position="140"/>
        <end position="150"/>
    </location>
</feature>
<evidence type="ECO:0000256" key="1">
    <source>
        <dbReference type="SAM" id="MobiDB-lite"/>
    </source>
</evidence>
<gene>
    <name evidence="3" type="ORF">AJ79_00972</name>
</gene>
<dbReference type="AlphaFoldDB" id="A0A2B7Y975"/>
<feature type="region of interest" description="Disordered" evidence="1">
    <location>
        <begin position="1"/>
        <end position="274"/>
    </location>
</feature>
<feature type="domain" description="DUF4211" evidence="2">
    <location>
        <begin position="285"/>
        <end position="420"/>
    </location>
</feature>
<protein>
    <recommendedName>
        <fullName evidence="2">DUF4211 domain-containing protein</fullName>
    </recommendedName>
</protein>
<reference evidence="3 4" key="1">
    <citation type="submission" date="2017-10" db="EMBL/GenBank/DDBJ databases">
        <title>Comparative genomics in systemic dimorphic fungi from Ajellomycetaceae.</title>
        <authorList>
            <person name="Munoz J.F."/>
            <person name="Mcewen J.G."/>
            <person name="Clay O.K."/>
            <person name="Cuomo C.A."/>
        </authorList>
    </citation>
    <scope>NUCLEOTIDE SEQUENCE [LARGE SCALE GENOMIC DNA]</scope>
    <source>
        <strain evidence="3 4">UAMH5409</strain>
    </source>
</reference>
<dbReference type="GO" id="GO:0005634">
    <property type="term" value="C:nucleus"/>
    <property type="evidence" value="ECO:0007669"/>
    <property type="project" value="TreeGrafter"/>
</dbReference>
<feature type="compositionally biased region" description="Basic and acidic residues" evidence="1">
    <location>
        <begin position="176"/>
        <end position="195"/>
    </location>
</feature>
<feature type="compositionally biased region" description="Acidic residues" evidence="1">
    <location>
        <begin position="102"/>
        <end position="111"/>
    </location>
</feature>
<feature type="compositionally biased region" description="Polar residues" evidence="1">
    <location>
        <begin position="165"/>
        <end position="175"/>
    </location>
</feature>
<dbReference type="EMBL" id="PDNB01000009">
    <property type="protein sequence ID" value="PGH17611.1"/>
    <property type="molecule type" value="Genomic_DNA"/>
</dbReference>
<name>A0A2B7Y975_9EURO</name>
<accession>A0A2B7Y975</accession>
<feature type="compositionally biased region" description="Basic and acidic residues" evidence="1">
    <location>
        <begin position="441"/>
        <end position="454"/>
    </location>
</feature>
<feature type="region of interest" description="Disordered" evidence="1">
    <location>
        <begin position="420"/>
        <end position="457"/>
    </location>
</feature>
<dbReference type="InterPro" id="IPR025451">
    <property type="entry name" value="DUF4211"/>
</dbReference>
<dbReference type="STRING" id="1447875.A0A2B7Y975"/>
<feature type="compositionally biased region" description="Acidic residues" evidence="1">
    <location>
        <begin position="423"/>
        <end position="440"/>
    </location>
</feature>
<dbReference type="OrthoDB" id="21499at2759"/>
<keyword evidence="4" id="KW-1185">Reference proteome</keyword>
<dbReference type="Proteomes" id="UP000223968">
    <property type="component" value="Unassembled WGS sequence"/>
</dbReference>
<organism evidence="3 4">
    <name type="scientific">Helicocarpus griseus UAMH5409</name>
    <dbReference type="NCBI Taxonomy" id="1447875"/>
    <lineage>
        <taxon>Eukaryota</taxon>
        <taxon>Fungi</taxon>
        <taxon>Dikarya</taxon>
        <taxon>Ascomycota</taxon>
        <taxon>Pezizomycotina</taxon>
        <taxon>Eurotiomycetes</taxon>
        <taxon>Eurotiomycetidae</taxon>
        <taxon>Onygenales</taxon>
        <taxon>Ajellomycetaceae</taxon>
        <taxon>Helicocarpus</taxon>
    </lineage>
</organism>
<sequence>MPSSSGSTRKRDVKRQTRLTFTPLASSSPGVERSPGGDRVATMRYKNGFGSSPASSSPIKKKKKEPILNFLQSSQPEAMSSDEEPIRAPSSSRKPSKRIVIEDEDDEGESEDIVHSSPAKRKRRNMKTALSIQPTRSSDENDEDDEDSDDIICSSPAKRRRRNTQPETSKESPLNRSERDKLDLKEDLEDLRDSATTKTRTRGRAVDKAKLKRQAQLEALRRRRAGGKPEVVSVESSSDEDEEADPEATGDESSSEAEEEVYFNMDEDSDVEPPVPEDLDKYEDDFVDQDDDGELGAPDELNDIPFEFTRHRYKRLRDHFKDVIEWMVHNKLNPAFPRNDVVYRVAFSKVKDEVMGLAGSQLISSAWNRDFRKALEARPGIDVSMYPLSLGHSCDACNKTNHPASFDIRFDGKPYSLETLEPVSDDSDDSDDSDSDEQNEREDRGSGNIDREGNEIPDASTHFYLGRHCKTKATMAHTLVHWRFHLNDWVIDYLKRKGIFSDREVLEREHWSQKRRTKYANQVVNGMEEVGEINRLWRDFNTNLKAAREAKESRW</sequence>
<dbReference type="Pfam" id="PF13926">
    <property type="entry name" value="DUF4211"/>
    <property type="match status" value="1"/>
</dbReference>
<proteinExistence type="predicted"/>
<evidence type="ECO:0000313" key="3">
    <source>
        <dbReference type="EMBL" id="PGH17611.1"/>
    </source>
</evidence>
<feature type="compositionally biased region" description="Polar residues" evidence="1">
    <location>
        <begin position="18"/>
        <end position="29"/>
    </location>
</feature>
<dbReference type="PANTHER" id="PTHR14689">
    <property type="entry name" value="PHORBOL-ESTER_DAG-TYPE DOMAIN-CONTAINING PROTEIN"/>
    <property type="match status" value="1"/>
</dbReference>
<comment type="caution">
    <text evidence="3">The sequence shown here is derived from an EMBL/GenBank/DDBJ whole genome shotgun (WGS) entry which is preliminary data.</text>
</comment>
<feature type="compositionally biased region" description="Acidic residues" evidence="1">
    <location>
        <begin position="237"/>
        <end position="274"/>
    </location>
</feature>
<evidence type="ECO:0000259" key="2">
    <source>
        <dbReference type="Pfam" id="PF13926"/>
    </source>
</evidence>
<dbReference type="PANTHER" id="PTHR14689:SF0">
    <property type="entry name" value="COILED-COIL DOMAIN-CONTAINING PROTEIN 82"/>
    <property type="match status" value="1"/>
</dbReference>